<gene>
    <name evidence="4" type="ORF">S7711_02677</name>
</gene>
<dbReference type="CDD" id="cd05259">
    <property type="entry name" value="PCBER_SDR_a"/>
    <property type="match status" value="1"/>
</dbReference>
<dbReference type="Proteomes" id="UP000028045">
    <property type="component" value="Unassembled WGS sequence"/>
</dbReference>
<dbReference type="Gene3D" id="3.40.50.720">
    <property type="entry name" value="NAD(P)-binding Rossmann-like Domain"/>
    <property type="match status" value="1"/>
</dbReference>
<dbReference type="EMBL" id="KL648432">
    <property type="protein sequence ID" value="KEY70510.1"/>
    <property type="molecule type" value="Genomic_DNA"/>
</dbReference>
<evidence type="ECO:0000313" key="5">
    <source>
        <dbReference type="Proteomes" id="UP000028045"/>
    </source>
</evidence>
<dbReference type="GO" id="GO:0016491">
    <property type="term" value="F:oxidoreductase activity"/>
    <property type="evidence" value="ECO:0007669"/>
    <property type="project" value="UniProtKB-KW"/>
</dbReference>
<keyword evidence="5" id="KW-1185">Reference proteome</keyword>
<organism evidence="4 5">
    <name type="scientific">Stachybotrys chartarum (strain CBS 109288 / IBT 7711)</name>
    <name type="common">Toxic black mold</name>
    <name type="synonym">Stilbospora chartarum</name>
    <dbReference type="NCBI Taxonomy" id="1280523"/>
    <lineage>
        <taxon>Eukaryota</taxon>
        <taxon>Fungi</taxon>
        <taxon>Dikarya</taxon>
        <taxon>Ascomycota</taxon>
        <taxon>Pezizomycotina</taxon>
        <taxon>Sordariomycetes</taxon>
        <taxon>Hypocreomycetidae</taxon>
        <taxon>Hypocreales</taxon>
        <taxon>Stachybotryaceae</taxon>
        <taxon>Stachybotrys</taxon>
    </lineage>
</organism>
<dbReference type="InterPro" id="IPR045312">
    <property type="entry name" value="PCBER-like"/>
</dbReference>
<dbReference type="AlphaFoldDB" id="A0A084AYY1"/>
<accession>A0A084AYY1</accession>
<dbReference type="HOGENOM" id="CLU_044876_3_2_1"/>
<proteinExistence type="predicted"/>
<dbReference type="InterPro" id="IPR008030">
    <property type="entry name" value="NmrA-like"/>
</dbReference>
<keyword evidence="2" id="KW-0560">Oxidoreductase</keyword>
<sequence>MSSIKNVVVAGASGSLGSHILEKLTTAGDFVITVLRRNGSTATFPEGTRVIDVDFTSVDSLTSALAGQDAVVSALGTTQIAEQLPLIDAAFAAGVKRLIPSEFGCNLDNPQTRQLPVYGPKVQLQDHIKNKSKDSPTSYTLVYNVAFLDWGLENNFLLNVKEHKATVFGTGDEVFSTTTLASVADAVVGVLRKPEETKNRAVLIEDAKLTQNKLVALAKKANPEASWEVSNASLDDVVAKSNARLAQGLYDSETFIPYIFKAIYDPALSSAHEKTDNELLGLKGKSEDEVFEVVKKYVR</sequence>
<dbReference type="PANTHER" id="PTHR47706:SF1">
    <property type="entry name" value="CIPA-LIKE, PUTATIVE (AFU_ORTHOLOGUE AFUA_1G12460)-RELATED"/>
    <property type="match status" value="1"/>
</dbReference>
<dbReference type="InterPro" id="IPR036291">
    <property type="entry name" value="NAD(P)-bd_dom_sf"/>
</dbReference>
<dbReference type="Gene3D" id="3.90.25.10">
    <property type="entry name" value="UDP-galactose 4-epimerase, domain 1"/>
    <property type="match status" value="1"/>
</dbReference>
<evidence type="ECO:0000313" key="4">
    <source>
        <dbReference type="EMBL" id="KEY70510.1"/>
    </source>
</evidence>
<dbReference type="InterPro" id="IPR051609">
    <property type="entry name" value="NmrA/Isoflavone_reductase-like"/>
</dbReference>
<name>A0A084AYY1_STACB</name>
<evidence type="ECO:0000256" key="2">
    <source>
        <dbReference type="ARBA" id="ARBA00023002"/>
    </source>
</evidence>
<dbReference type="OrthoDB" id="9974981at2759"/>
<keyword evidence="1" id="KW-0521">NADP</keyword>
<protein>
    <recommendedName>
        <fullName evidence="3">NmrA-like domain-containing protein</fullName>
    </recommendedName>
</protein>
<feature type="domain" description="NmrA-like" evidence="3">
    <location>
        <begin position="5"/>
        <end position="221"/>
    </location>
</feature>
<dbReference type="SUPFAM" id="SSF51735">
    <property type="entry name" value="NAD(P)-binding Rossmann-fold domains"/>
    <property type="match status" value="1"/>
</dbReference>
<evidence type="ECO:0000259" key="3">
    <source>
        <dbReference type="Pfam" id="PF05368"/>
    </source>
</evidence>
<evidence type="ECO:0000256" key="1">
    <source>
        <dbReference type="ARBA" id="ARBA00022857"/>
    </source>
</evidence>
<dbReference type="Pfam" id="PF05368">
    <property type="entry name" value="NmrA"/>
    <property type="match status" value="1"/>
</dbReference>
<dbReference type="PANTHER" id="PTHR47706">
    <property type="entry name" value="NMRA-LIKE FAMILY PROTEIN"/>
    <property type="match status" value="1"/>
</dbReference>
<reference evidence="4 5" key="1">
    <citation type="journal article" date="2014" name="BMC Genomics">
        <title>Comparative genome sequencing reveals chemotype-specific gene clusters in the toxigenic black mold Stachybotrys.</title>
        <authorList>
            <person name="Semeiks J."/>
            <person name="Borek D."/>
            <person name="Otwinowski Z."/>
            <person name="Grishin N.V."/>
        </authorList>
    </citation>
    <scope>NUCLEOTIDE SEQUENCE [LARGE SCALE GENOMIC DNA]</scope>
    <source>
        <strain evidence="5">CBS 109288 / IBT 7711</strain>
    </source>
</reference>